<dbReference type="OrthoDB" id="9806179at2"/>
<evidence type="ECO:0000313" key="9">
    <source>
        <dbReference type="Proteomes" id="UP000004069"/>
    </source>
</evidence>
<feature type="binding site" evidence="6">
    <location>
        <position position="61"/>
    </location>
    <ligand>
        <name>FAD</name>
        <dbReference type="ChEBI" id="CHEBI:57692"/>
    </ligand>
</feature>
<evidence type="ECO:0000256" key="1">
    <source>
        <dbReference type="ARBA" id="ARBA00011738"/>
    </source>
</evidence>
<dbReference type="InterPro" id="IPR023753">
    <property type="entry name" value="FAD/NAD-binding_dom"/>
</dbReference>
<evidence type="ECO:0000256" key="6">
    <source>
        <dbReference type="HAMAP-Rule" id="MF_01685"/>
    </source>
</evidence>
<feature type="binding site" evidence="6">
    <location>
        <position position="135"/>
    </location>
    <ligand>
        <name>FAD</name>
        <dbReference type="ChEBI" id="CHEBI:57692"/>
    </ligand>
</feature>
<dbReference type="PRINTS" id="PR00368">
    <property type="entry name" value="FADPNR"/>
</dbReference>
<evidence type="ECO:0000256" key="2">
    <source>
        <dbReference type="ARBA" id="ARBA00022630"/>
    </source>
</evidence>
<dbReference type="EMBL" id="ADNY01000036">
    <property type="protein sequence ID" value="EFG55359.1"/>
    <property type="molecule type" value="Genomic_DNA"/>
</dbReference>
<comment type="subunit">
    <text evidence="1 6">Homodimer.</text>
</comment>
<dbReference type="EC" id="1.18.1.2" evidence="6"/>
<name>D4YTT8_9LACO</name>
<feature type="binding site" evidence="6">
    <location>
        <position position="66"/>
    </location>
    <ligand>
        <name>FAD</name>
        <dbReference type="ChEBI" id="CHEBI:57692"/>
    </ligand>
</feature>
<feature type="binding site" evidence="6">
    <location>
        <position position="335"/>
    </location>
    <ligand>
        <name>FAD</name>
        <dbReference type="ChEBI" id="CHEBI:57692"/>
    </ligand>
</feature>
<dbReference type="InterPro" id="IPR036188">
    <property type="entry name" value="FAD/NAD-bd_sf"/>
</dbReference>
<feature type="binding site" evidence="6">
    <location>
        <position position="105"/>
    </location>
    <ligand>
        <name>FAD</name>
        <dbReference type="ChEBI" id="CHEBI:57692"/>
    </ligand>
</feature>
<keyword evidence="9" id="KW-1185">Reference proteome</keyword>
<comment type="caution">
    <text evidence="6">Lacks conserved residue(s) required for the propagation of feature annotation.</text>
</comment>
<dbReference type="eggNOG" id="COG0492">
    <property type="taxonomic scope" value="Bacteria"/>
</dbReference>
<comment type="similarity">
    <text evidence="6">Belongs to the ferredoxin--NADP reductase type 2 family.</text>
</comment>
<protein>
    <recommendedName>
        <fullName evidence="6">Ferredoxin--NADP reductase</fullName>
        <shortName evidence="6">FNR</shortName>
        <shortName evidence="6">Fd-NADP(+) reductase</shortName>
        <ecNumber evidence="6">1.18.1.2</ecNumber>
    </recommendedName>
</protein>
<dbReference type="Pfam" id="PF07992">
    <property type="entry name" value="Pyr_redox_2"/>
    <property type="match status" value="1"/>
</dbReference>
<sequence>MKCLANHVKVDISTLKGVLKIKKFDLAIIGAGPIGLFAANYAQLHGLKTVIFDSLNEVGGQPQMLYPFKTINDIPVYQAITATNLITQLKKGLNKDTSIVTNHSVTQIEKRNEEILIDDKYSTRSLIIATGNGAFDPKKLPLKLDSEIEKRIHYYVRNPKEFSGKTVAIFGGGDSALDWALELSHFSNIVLVHRRPQFRGLESTLSKLRQLKNVKIITPYLPKQIQIEDNQLSVTLKRMGNTYLQKICCDQIVVAYGFKANNRLIRKWGIKLTDARIAVNSSMQTNLPGIYAVGDAISYPGRVPVIGVGFGEVQIAINAIMRDLFPEKTLTIHSTSM</sequence>
<dbReference type="PANTHER" id="PTHR48105">
    <property type="entry name" value="THIOREDOXIN REDUCTASE 1-RELATED-RELATED"/>
    <property type="match status" value="1"/>
</dbReference>
<keyword evidence="3 6" id="KW-0274">FAD</keyword>
<comment type="cofactor">
    <cofactor evidence="6">
        <name>FAD</name>
        <dbReference type="ChEBI" id="CHEBI:57692"/>
    </cofactor>
    <text evidence="6">Binds 1 FAD per subunit.</text>
</comment>
<feature type="domain" description="FAD/NAD(P)-binding" evidence="7">
    <location>
        <begin position="24"/>
        <end position="303"/>
    </location>
</feature>
<dbReference type="InterPro" id="IPR022890">
    <property type="entry name" value="Fd--NADP_Rdtase_type_2"/>
</dbReference>
<feature type="binding site" evidence="6">
    <location>
        <position position="295"/>
    </location>
    <ligand>
        <name>FAD</name>
        <dbReference type="ChEBI" id="CHEBI:57692"/>
    </ligand>
</feature>
<evidence type="ECO:0000313" key="8">
    <source>
        <dbReference type="EMBL" id="EFG55359.1"/>
    </source>
</evidence>
<dbReference type="AlphaFoldDB" id="D4YTT8"/>
<dbReference type="GO" id="GO:0004324">
    <property type="term" value="F:ferredoxin-NADP+ reductase activity"/>
    <property type="evidence" value="ECO:0007669"/>
    <property type="project" value="UniProtKB-UniRule"/>
</dbReference>
<dbReference type="PATRIC" id="fig|585524.9.peg.1114"/>
<dbReference type="HAMAP" id="MF_01685">
    <property type="entry name" value="FENR2"/>
    <property type="match status" value="1"/>
</dbReference>
<dbReference type="PRINTS" id="PR00469">
    <property type="entry name" value="PNDRDTASEII"/>
</dbReference>
<dbReference type="SUPFAM" id="SSF51905">
    <property type="entry name" value="FAD/NAD(P)-binding domain"/>
    <property type="match status" value="1"/>
</dbReference>
<comment type="catalytic activity">
    <reaction evidence="6">
        <text>2 reduced [2Fe-2S]-[ferredoxin] + NADP(+) + H(+) = 2 oxidized [2Fe-2S]-[ferredoxin] + NADPH</text>
        <dbReference type="Rhea" id="RHEA:20125"/>
        <dbReference type="Rhea" id="RHEA-COMP:10000"/>
        <dbReference type="Rhea" id="RHEA-COMP:10001"/>
        <dbReference type="ChEBI" id="CHEBI:15378"/>
        <dbReference type="ChEBI" id="CHEBI:33737"/>
        <dbReference type="ChEBI" id="CHEBI:33738"/>
        <dbReference type="ChEBI" id="CHEBI:57783"/>
        <dbReference type="ChEBI" id="CHEBI:58349"/>
        <dbReference type="EC" id="1.18.1.2"/>
    </reaction>
</comment>
<feature type="binding site" evidence="6">
    <location>
        <position position="53"/>
    </location>
    <ligand>
        <name>FAD</name>
        <dbReference type="ChEBI" id="CHEBI:57692"/>
    </ligand>
</feature>
<organism evidence="8 9">
    <name type="scientific">Lactobacillus amylolyticus DSM 11664</name>
    <dbReference type="NCBI Taxonomy" id="585524"/>
    <lineage>
        <taxon>Bacteria</taxon>
        <taxon>Bacillati</taxon>
        <taxon>Bacillota</taxon>
        <taxon>Bacilli</taxon>
        <taxon>Lactobacillales</taxon>
        <taxon>Lactobacillaceae</taxon>
        <taxon>Lactobacillus</taxon>
    </lineage>
</organism>
<evidence type="ECO:0000259" key="7">
    <source>
        <dbReference type="Pfam" id="PF07992"/>
    </source>
</evidence>
<dbReference type="InterPro" id="IPR050097">
    <property type="entry name" value="Ferredoxin-NADP_redctase_2"/>
</dbReference>
<dbReference type="GO" id="GO:0050661">
    <property type="term" value="F:NADP binding"/>
    <property type="evidence" value="ECO:0007669"/>
    <property type="project" value="UniProtKB-UniRule"/>
</dbReference>
<keyword evidence="2 6" id="KW-0285">Flavoprotein</keyword>
<comment type="caution">
    <text evidence="8">The sequence shown here is derived from an EMBL/GenBank/DDBJ whole genome shotgun (WGS) entry which is preliminary data.</text>
</comment>
<evidence type="ECO:0000256" key="4">
    <source>
        <dbReference type="ARBA" id="ARBA00022857"/>
    </source>
</evidence>
<evidence type="ECO:0000256" key="3">
    <source>
        <dbReference type="ARBA" id="ARBA00022827"/>
    </source>
</evidence>
<keyword evidence="5 6" id="KW-0560">Oxidoreductase</keyword>
<proteinExistence type="inferred from homology"/>
<dbReference type="Proteomes" id="UP000004069">
    <property type="component" value="Unassembled WGS sequence"/>
</dbReference>
<keyword evidence="4 6" id="KW-0521">NADP</keyword>
<dbReference type="STRING" id="83683.B1745_01945"/>
<dbReference type="Gene3D" id="3.50.50.60">
    <property type="entry name" value="FAD/NAD(P)-binding domain"/>
    <property type="match status" value="2"/>
</dbReference>
<gene>
    <name evidence="8" type="primary">trxB</name>
    <name evidence="8" type="ORF">HMPREF0493_0949</name>
</gene>
<dbReference type="RefSeq" id="WP_006352101.1">
    <property type="nucleotide sequence ID" value="NZ_ADNY01000036.1"/>
</dbReference>
<dbReference type="GO" id="GO:0050660">
    <property type="term" value="F:flavin adenine dinucleotide binding"/>
    <property type="evidence" value="ECO:0007669"/>
    <property type="project" value="UniProtKB-UniRule"/>
</dbReference>
<reference evidence="8 9" key="1">
    <citation type="submission" date="2010-04" db="EMBL/GenBank/DDBJ databases">
        <authorList>
            <person name="Muzny D."/>
            <person name="Qin X."/>
            <person name="Deng J."/>
            <person name="Jiang H."/>
            <person name="Liu Y."/>
            <person name="Qu J."/>
            <person name="Song X.-Z."/>
            <person name="Zhang L."/>
            <person name="Thornton R."/>
            <person name="Coyle M."/>
            <person name="Francisco L."/>
            <person name="Jackson L."/>
            <person name="Javaid M."/>
            <person name="Korchina V."/>
            <person name="Kovar C."/>
            <person name="Mata R."/>
            <person name="Mathew T."/>
            <person name="Ngo R."/>
            <person name="Nguyen L."/>
            <person name="Nguyen N."/>
            <person name="Okwuonu G."/>
            <person name="Ongeri F."/>
            <person name="Pham C."/>
            <person name="Simmons D."/>
            <person name="Wilczek-Boney K."/>
            <person name="Hale W."/>
            <person name="Jakkamsetti A."/>
            <person name="Pham P."/>
            <person name="Ruth R."/>
            <person name="San Lucas F."/>
            <person name="Warren J."/>
            <person name="Zhang J."/>
            <person name="Zhao Z."/>
            <person name="Zhou C."/>
            <person name="Zhu D."/>
            <person name="Lee S."/>
            <person name="Bess C."/>
            <person name="Blankenburg K."/>
            <person name="Forbes L."/>
            <person name="Fu Q."/>
            <person name="Gubbala S."/>
            <person name="Hirani K."/>
            <person name="Jayaseelan J.C."/>
            <person name="Lara F."/>
            <person name="Munidasa M."/>
            <person name="Palculict T."/>
            <person name="Patil S."/>
            <person name="Pu L.-L."/>
            <person name="Saada N."/>
            <person name="Tang L."/>
            <person name="Weissenberger G."/>
            <person name="Zhu Y."/>
            <person name="Hemphill L."/>
            <person name="Shang Y."/>
            <person name="Youmans B."/>
            <person name="Ayvaz T."/>
            <person name="Ross M."/>
            <person name="Santibanez J."/>
            <person name="Aqrawi P."/>
            <person name="Gross S."/>
            <person name="Joshi V."/>
            <person name="Fowler G."/>
            <person name="Nazareth L."/>
            <person name="Reid J."/>
            <person name="Worley K."/>
            <person name="Petrosino J."/>
            <person name="Highlander S."/>
            <person name="Gibbs R."/>
        </authorList>
    </citation>
    <scope>NUCLEOTIDE SEQUENCE [LARGE SCALE GENOMIC DNA]</scope>
    <source>
        <strain evidence="8 9">DSM 11664</strain>
    </source>
</reference>
<evidence type="ECO:0000256" key="5">
    <source>
        <dbReference type="ARBA" id="ARBA00023002"/>
    </source>
</evidence>
<accession>D4YTT8</accession>